<name>A0A261RV38_9BORD</name>
<evidence type="ECO:0000256" key="1">
    <source>
        <dbReference type="SAM" id="Phobius"/>
    </source>
</evidence>
<organism evidence="2 3">
    <name type="scientific">Bordetella genomosp. 1</name>
    <dbReference type="NCBI Taxonomy" id="1395607"/>
    <lineage>
        <taxon>Bacteria</taxon>
        <taxon>Pseudomonadati</taxon>
        <taxon>Pseudomonadota</taxon>
        <taxon>Betaproteobacteria</taxon>
        <taxon>Burkholderiales</taxon>
        <taxon>Alcaligenaceae</taxon>
        <taxon>Bordetella</taxon>
    </lineage>
</organism>
<dbReference type="EMBL" id="NEVL01000006">
    <property type="protein sequence ID" value="OZI28914.1"/>
    <property type="molecule type" value="Genomic_DNA"/>
</dbReference>
<reference evidence="2 3" key="1">
    <citation type="submission" date="2017-05" db="EMBL/GenBank/DDBJ databases">
        <title>Complete and WGS of Bordetella genogroups.</title>
        <authorList>
            <person name="Spilker T."/>
            <person name="LiPuma J."/>
        </authorList>
    </citation>
    <scope>NUCLEOTIDE SEQUENCE [LARGE SCALE GENOMIC DNA]</scope>
    <source>
        <strain evidence="2 3">AU17610</strain>
    </source>
</reference>
<sequence length="134" mass="14970">MLSIADMEDITMDKGEVKRIGNTPWTTERDSMGSLQQYLNAAFRHANRTFQIACAVLLLALGGLLLATLVLQAPTLINSSLSGDERAVETIIGSTAGAGLCWLQWRYRHVVYPRLRRDFRIRKRGASIISHRSV</sequence>
<feature type="transmembrane region" description="Helical" evidence="1">
    <location>
        <begin position="52"/>
        <end position="71"/>
    </location>
</feature>
<protein>
    <submittedName>
        <fullName evidence="2">Uncharacterized protein</fullName>
    </submittedName>
</protein>
<accession>A0A261RV38</accession>
<keyword evidence="1" id="KW-1133">Transmembrane helix</keyword>
<gene>
    <name evidence="2" type="ORF">CEG14_23610</name>
</gene>
<comment type="caution">
    <text evidence="2">The sequence shown here is derived from an EMBL/GenBank/DDBJ whole genome shotgun (WGS) entry which is preliminary data.</text>
</comment>
<keyword evidence="1" id="KW-0472">Membrane</keyword>
<dbReference type="Proteomes" id="UP000217005">
    <property type="component" value="Unassembled WGS sequence"/>
</dbReference>
<keyword evidence="1" id="KW-0812">Transmembrane</keyword>
<proteinExistence type="predicted"/>
<evidence type="ECO:0000313" key="3">
    <source>
        <dbReference type="Proteomes" id="UP000217005"/>
    </source>
</evidence>
<evidence type="ECO:0000313" key="2">
    <source>
        <dbReference type="EMBL" id="OZI28914.1"/>
    </source>
</evidence>
<dbReference type="AlphaFoldDB" id="A0A261RV38"/>